<gene>
    <name evidence="1" type="ORF">SAMN02745118_01752</name>
</gene>
<name>A0A1T4NA77_9FIRM</name>
<sequence length="55" mass="6575">MYKDEDEFKNKYGIDRHKFLTLWALGMSDAELAISFELSSEKIQEIKNELNQNRH</sequence>
<evidence type="ECO:0000313" key="1">
    <source>
        <dbReference type="EMBL" id="SJZ76015.1"/>
    </source>
</evidence>
<evidence type="ECO:0000313" key="2">
    <source>
        <dbReference type="Proteomes" id="UP000190625"/>
    </source>
</evidence>
<dbReference type="RefSeq" id="WP_159442923.1">
    <property type="nucleotide sequence ID" value="NZ_FUWM01000013.1"/>
</dbReference>
<proteinExistence type="predicted"/>
<reference evidence="2" key="1">
    <citation type="submission" date="2017-02" db="EMBL/GenBank/DDBJ databases">
        <authorList>
            <person name="Varghese N."/>
            <person name="Submissions S."/>
        </authorList>
    </citation>
    <scope>NUCLEOTIDE SEQUENCE [LARGE SCALE GENOMIC DNA]</scope>
    <source>
        <strain evidence="2">ATCC BAA-73</strain>
    </source>
</reference>
<dbReference type="Proteomes" id="UP000190625">
    <property type="component" value="Unassembled WGS sequence"/>
</dbReference>
<accession>A0A1T4NA77</accession>
<organism evidence="1 2">
    <name type="scientific">Selenihalanaerobacter shriftii</name>
    <dbReference type="NCBI Taxonomy" id="142842"/>
    <lineage>
        <taxon>Bacteria</taxon>
        <taxon>Bacillati</taxon>
        <taxon>Bacillota</taxon>
        <taxon>Clostridia</taxon>
        <taxon>Halanaerobiales</taxon>
        <taxon>Halobacteroidaceae</taxon>
        <taxon>Selenihalanaerobacter</taxon>
    </lineage>
</organism>
<protein>
    <submittedName>
        <fullName evidence="1">Uncharacterized protein</fullName>
    </submittedName>
</protein>
<dbReference type="STRING" id="142842.SAMN02745118_01752"/>
<dbReference type="AlphaFoldDB" id="A0A1T4NA77"/>
<dbReference type="EMBL" id="FUWM01000013">
    <property type="protein sequence ID" value="SJZ76015.1"/>
    <property type="molecule type" value="Genomic_DNA"/>
</dbReference>
<keyword evidence="2" id="KW-1185">Reference proteome</keyword>